<dbReference type="CDD" id="cd01392">
    <property type="entry name" value="HTH_LacI"/>
    <property type="match status" value="1"/>
</dbReference>
<proteinExistence type="predicted"/>
<gene>
    <name evidence="5" type="ORF">GCM10011491_29670</name>
</gene>
<reference evidence="5" key="1">
    <citation type="journal article" date="2014" name="Int. J. Syst. Evol. Microbiol.">
        <title>Complete genome sequence of Corynebacterium casei LMG S-19264T (=DSM 44701T), isolated from a smear-ripened cheese.</title>
        <authorList>
            <consortium name="US DOE Joint Genome Institute (JGI-PGF)"/>
            <person name="Walter F."/>
            <person name="Albersmeier A."/>
            <person name="Kalinowski J."/>
            <person name="Ruckert C."/>
        </authorList>
    </citation>
    <scope>NUCLEOTIDE SEQUENCE</scope>
    <source>
        <strain evidence="5">CGMCC 1.15082</strain>
    </source>
</reference>
<dbReference type="AlphaFoldDB" id="A0A916WI16"/>
<sequence>MKPIFHRKRTLRDVAKAAGVSLSTASNALNGVGRVNAETREKVNRIAQEIGFRPNALAQSLLRKRSLTIGMLTNDTYGRLTLPMGAGVSEALVDQGVSVFLCATNNDEQLARLHLQALNDKQVDGIIFTATRLDLKPPPELFTLPIPVVYVFAEGPSRSVSFVPDDAQGARLAIDHLKDHGRNRILHITGPKDYLAARVRAAAYGEICGSEWEPMFGEWSEEWGHEAIDIAFARGIRPDGIFCGNDEIARGVIDALRDRNITVPADISVVGFDNWEVIARQTRPPLTTIDMELKELGRRAGLAMLQLTRGEEVTPGIIRLPCSLVIRQSTLPMGGAKDRR</sequence>
<evidence type="ECO:0000256" key="1">
    <source>
        <dbReference type="ARBA" id="ARBA00023015"/>
    </source>
</evidence>
<dbReference type="GO" id="GO:0000976">
    <property type="term" value="F:transcription cis-regulatory region binding"/>
    <property type="evidence" value="ECO:0007669"/>
    <property type="project" value="TreeGrafter"/>
</dbReference>
<dbReference type="PANTHER" id="PTHR30146:SF109">
    <property type="entry name" value="HTH-TYPE TRANSCRIPTIONAL REGULATOR GALS"/>
    <property type="match status" value="1"/>
</dbReference>
<dbReference type="Gene3D" id="3.40.50.2300">
    <property type="match status" value="2"/>
</dbReference>
<dbReference type="SUPFAM" id="SSF53822">
    <property type="entry name" value="Periplasmic binding protein-like I"/>
    <property type="match status" value="1"/>
</dbReference>
<keyword evidence="6" id="KW-1185">Reference proteome</keyword>
<dbReference type="Gene3D" id="1.10.260.40">
    <property type="entry name" value="lambda repressor-like DNA-binding domains"/>
    <property type="match status" value="1"/>
</dbReference>
<dbReference type="SMART" id="SM00354">
    <property type="entry name" value="HTH_LACI"/>
    <property type="match status" value="1"/>
</dbReference>
<dbReference type="Pfam" id="PF00356">
    <property type="entry name" value="LacI"/>
    <property type="match status" value="1"/>
</dbReference>
<dbReference type="SUPFAM" id="SSF47413">
    <property type="entry name" value="lambda repressor-like DNA-binding domains"/>
    <property type="match status" value="1"/>
</dbReference>
<name>A0A916WI16_9HYPH</name>
<keyword evidence="1" id="KW-0805">Transcription regulation</keyword>
<dbReference type="GO" id="GO:0003700">
    <property type="term" value="F:DNA-binding transcription factor activity"/>
    <property type="evidence" value="ECO:0007669"/>
    <property type="project" value="TreeGrafter"/>
</dbReference>
<dbReference type="InterPro" id="IPR046335">
    <property type="entry name" value="LacI/GalR-like_sensor"/>
</dbReference>
<dbReference type="Pfam" id="PF13377">
    <property type="entry name" value="Peripla_BP_3"/>
    <property type="match status" value="1"/>
</dbReference>
<protein>
    <submittedName>
        <fullName evidence="5">LacI family transcriptional regulator</fullName>
    </submittedName>
</protein>
<dbReference type="InterPro" id="IPR028082">
    <property type="entry name" value="Peripla_BP_I"/>
</dbReference>
<reference evidence="5" key="2">
    <citation type="submission" date="2020-09" db="EMBL/GenBank/DDBJ databases">
        <authorList>
            <person name="Sun Q."/>
            <person name="Zhou Y."/>
        </authorList>
    </citation>
    <scope>NUCLEOTIDE SEQUENCE</scope>
    <source>
        <strain evidence="5">CGMCC 1.15082</strain>
    </source>
</reference>
<evidence type="ECO:0000256" key="3">
    <source>
        <dbReference type="ARBA" id="ARBA00023163"/>
    </source>
</evidence>
<dbReference type="Proteomes" id="UP000646478">
    <property type="component" value="Unassembled WGS sequence"/>
</dbReference>
<feature type="domain" description="HTH lacI-type" evidence="4">
    <location>
        <begin position="9"/>
        <end position="63"/>
    </location>
</feature>
<evidence type="ECO:0000256" key="2">
    <source>
        <dbReference type="ARBA" id="ARBA00023125"/>
    </source>
</evidence>
<dbReference type="EMBL" id="BMHH01000012">
    <property type="protein sequence ID" value="GGA99462.1"/>
    <property type="molecule type" value="Genomic_DNA"/>
</dbReference>
<evidence type="ECO:0000313" key="6">
    <source>
        <dbReference type="Proteomes" id="UP000646478"/>
    </source>
</evidence>
<dbReference type="RefSeq" id="WP_188824972.1">
    <property type="nucleotide sequence ID" value="NZ_BMHH01000012.1"/>
</dbReference>
<organism evidence="5 6">
    <name type="scientific">Brucella endophytica</name>
    <dbReference type="NCBI Taxonomy" id="1963359"/>
    <lineage>
        <taxon>Bacteria</taxon>
        <taxon>Pseudomonadati</taxon>
        <taxon>Pseudomonadota</taxon>
        <taxon>Alphaproteobacteria</taxon>
        <taxon>Hyphomicrobiales</taxon>
        <taxon>Brucellaceae</taxon>
        <taxon>Brucella/Ochrobactrum group</taxon>
        <taxon>Brucella</taxon>
    </lineage>
</organism>
<dbReference type="PANTHER" id="PTHR30146">
    <property type="entry name" value="LACI-RELATED TRANSCRIPTIONAL REPRESSOR"/>
    <property type="match status" value="1"/>
</dbReference>
<keyword evidence="2" id="KW-0238">DNA-binding</keyword>
<evidence type="ECO:0000313" key="5">
    <source>
        <dbReference type="EMBL" id="GGA99462.1"/>
    </source>
</evidence>
<comment type="caution">
    <text evidence="5">The sequence shown here is derived from an EMBL/GenBank/DDBJ whole genome shotgun (WGS) entry which is preliminary data.</text>
</comment>
<dbReference type="InterPro" id="IPR010982">
    <property type="entry name" value="Lambda_DNA-bd_dom_sf"/>
</dbReference>
<dbReference type="PROSITE" id="PS50932">
    <property type="entry name" value="HTH_LACI_2"/>
    <property type="match status" value="1"/>
</dbReference>
<dbReference type="InterPro" id="IPR000843">
    <property type="entry name" value="HTH_LacI"/>
</dbReference>
<evidence type="ECO:0000259" key="4">
    <source>
        <dbReference type="PROSITE" id="PS50932"/>
    </source>
</evidence>
<keyword evidence="3" id="KW-0804">Transcription</keyword>
<dbReference type="CDD" id="cd06288">
    <property type="entry name" value="PBP1_sucrose_transcription_regulator"/>
    <property type="match status" value="1"/>
</dbReference>
<accession>A0A916WI16</accession>
<dbReference type="PROSITE" id="PS00356">
    <property type="entry name" value="HTH_LACI_1"/>
    <property type="match status" value="1"/>
</dbReference>